<dbReference type="SUPFAM" id="SSF51735">
    <property type="entry name" value="NAD(P)-binding Rossmann-fold domains"/>
    <property type="match status" value="1"/>
</dbReference>
<evidence type="ECO:0000313" key="6">
    <source>
        <dbReference type="Proteomes" id="UP000022835"/>
    </source>
</evidence>
<gene>
    <name evidence="5" type="ORF">Y900_018880</name>
</gene>
<dbReference type="RefSeq" id="WP_036343684.1">
    <property type="nucleotide sequence ID" value="NZ_JALN02000001.1"/>
</dbReference>
<dbReference type="Pfam" id="PF01370">
    <property type="entry name" value="Epimerase"/>
    <property type="match status" value="1"/>
</dbReference>
<dbReference type="Proteomes" id="UP000022835">
    <property type="component" value="Unassembled WGS sequence"/>
</dbReference>
<reference evidence="5" key="1">
    <citation type="submission" date="2014-05" db="EMBL/GenBank/DDBJ databases">
        <title>Genome sequence of Mycobacterium aromaticivorans strain JS19b1T (= DSM 45407T).</title>
        <authorList>
            <person name="Kwak Y."/>
            <person name="Park G.-S."/>
            <person name="Li Q.X."/>
            <person name="Lee S.-E."/>
            <person name="Shin J.-H."/>
        </authorList>
    </citation>
    <scope>NUCLEOTIDE SEQUENCE [LARGE SCALE GENOMIC DNA]</scope>
    <source>
        <strain evidence="5">JS19b1</strain>
    </source>
</reference>
<dbReference type="EMBL" id="JALN02000001">
    <property type="protein sequence ID" value="KDF00941.1"/>
    <property type="molecule type" value="Genomic_DNA"/>
</dbReference>
<name>A0A064CKR8_9MYCO</name>
<dbReference type="GO" id="GO:0016491">
    <property type="term" value="F:oxidoreductase activity"/>
    <property type="evidence" value="ECO:0007669"/>
    <property type="project" value="UniProtKB-KW"/>
</dbReference>
<proteinExistence type="inferred from homology"/>
<comment type="similarity">
    <text evidence="1">Belongs to the NAD(P)-dependent epimerase/dehydratase family.</text>
</comment>
<dbReference type="InterPro" id="IPR036291">
    <property type="entry name" value="NAD(P)-bd_dom_sf"/>
</dbReference>
<dbReference type="OrthoDB" id="4373834at2"/>
<accession>A0A064CKR8</accession>
<dbReference type="AlphaFoldDB" id="A0A064CKR8"/>
<feature type="domain" description="NAD-dependent epimerase/dehydratase" evidence="4">
    <location>
        <begin position="5"/>
        <end position="173"/>
    </location>
</feature>
<keyword evidence="3" id="KW-0520">NAD</keyword>
<sequence>MSDAVLVTGAFGLVGSATVKQLAASGRRVVATDLETPATVKAAAALPTGVQVRWADLTDPAATEKLLAEVSPAAVIHLAAVIPPLCYAKPQLAYKVNVGATANLVKALEAQHNPARLVQASSIAVYGPRNPHHITDVVTAQTPVNPYDNYGKHKVEAEALVRASSLDWVILRLGGVLTTEPDLGMDPNLIFFEGVLPADGRLQTVDVRDVAFAFAAATTADVSGQTLLIGGDDTHRLRQSDIGQSTAAAMGLVGALPAGRKGDPNDDGGWFATDWMDSATAQQVLKHQHYSWPDMLAETADKVGWKRYIFRVIAPLAREYLKRQSPYHGQPPGYGNPWEAVRRKWGAPENDGKVS</sequence>
<comment type="caution">
    <text evidence="5">The sequence shown here is derived from an EMBL/GenBank/DDBJ whole genome shotgun (WGS) entry which is preliminary data.</text>
</comment>
<evidence type="ECO:0000259" key="4">
    <source>
        <dbReference type="Pfam" id="PF01370"/>
    </source>
</evidence>
<evidence type="ECO:0000256" key="3">
    <source>
        <dbReference type="ARBA" id="ARBA00023027"/>
    </source>
</evidence>
<evidence type="ECO:0000256" key="1">
    <source>
        <dbReference type="ARBA" id="ARBA00007637"/>
    </source>
</evidence>
<keyword evidence="6" id="KW-1185">Reference proteome</keyword>
<organism evidence="5 6">
    <name type="scientific">Mycolicibacterium aromaticivorans JS19b1 = JCM 16368</name>
    <dbReference type="NCBI Taxonomy" id="1440774"/>
    <lineage>
        <taxon>Bacteria</taxon>
        <taxon>Bacillati</taxon>
        <taxon>Actinomycetota</taxon>
        <taxon>Actinomycetes</taxon>
        <taxon>Mycobacteriales</taxon>
        <taxon>Mycobacteriaceae</taxon>
        <taxon>Mycolicibacterium</taxon>
    </lineage>
</organism>
<dbReference type="PANTHER" id="PTHR43103">
    <property type="entry name" value="NUCLEOSIDE-DIPHOSPHATE-SUGAR EPIMERASE"/>
    <property type="match status" value="1"/>
</dbReference>
<dbReference type="PANTHER" id="PTHR43103:SF5">
    <property type="entry name" value="4-EPIMERASE, PUTATIVE (AFU_ORTHOLOGUE AFUA_7G00360)-RELATED"/>
    <property type="match status" value="1"/>
</dbReference>
<keyword evidence="2" id="KW-0560">Oxidoreductase</keyword>
<dbReference type="STRING" id="1440774.Y900_018880"/>
<evidence type="ECO:0000313" key="5">
    <source>
        <dbReference type="EMBL" id="KDF00941.1"/>
    </source>
</evidence>
<protein>
    <submittedName>
        <fullName evidence="5">Oxidoreductase</fullName>
    </submittedName>
</protein>
<dbReference type="Gene3D" id="3.40.50.720">
    <property type="entry name" value="NAD(P)-binding Rossmann-like Domain"/>
    <property type="match status" value="1"/>
</dbReference>
<dbReference type="eggNOG" id="COG0451">
    <property type="taxonomic scope" value="Bacteria"/>
</dbReference>
<evidence type="ECO:0000256" key="2">
    <source>
        <dbReference type="ARBA" id="ARBA00023002"/>
    </source>
</evidence>
<dbReference type="InterPro" id="IPR001509">
    <property type="entry name" value="Epimerase_deHydtase"/>
</dbReference>